<dbReference type="SUPFAM" id="SSF56672">
    <property type="entry name" value="DNA/RNA polymerases"/>
    <property type="match status" value="1"/>
</dbReference>
<evidence type="ECO:0000313" key="5">
    <source>
        <dbReference type="Proteomes" id="UP000601435"/>
    </source>
</evidence>
<evidence type="ECO:0000256" key="2">
    <source>
        <dbReference type="SAM" id="MobiDB-lite"/>
    </source>
</evidence>
<name>A0A813BQ80_9DINO</name>
<sequence length="1802" mass="199374">MLQLGDASAIPVPLDVDDDPSPAKKRGGAGKVPGANKAMRPDSAPRNSLALTYDDMKQLLAEQSASILQANREHAESLIESLESRHGSRLDKVDQQLQDMSLGLQGIEGRLLALEREARSDRRSSSDDGLGERRRTTLVFGGWERDTRKDKILGELRQAFKGLELESKLSDTPFTTGPRKNIALLNFPLLPDEIDEDRRNRMHEIVLAVAQSKVYTSAGRKLWCSYSKTRAQRDISSHCGWVKRGLAQVDESWIRQLDVEYGTGSVWLGDSLVASGTRTPNNGAHSDSMMLGKGSPPAWIDLAKLSLETKIKEKVHDDMTLQGALGGEAAAELGPSGAPSASNRDGQGGGLVTFDVFGWNVGGVKLDSLRDVILQATGKRLRVSDILLVQEFPRRKQGWSSEIVDGLTQTSYRAAKEWRGRGVIFNPAAWAILQKVSGPKGVWLKMKLLSAGISVWFGVFHFTPGCNLDEYGEDLVSFFAKKPKDSLPVVVQGDANAPFTWVQRGSSVEAVALNHKAQCRDPHDVVHDHFQRLYEGQGLVEVAPLQGSCRAFSIEELQLALGQLKTGKSVGQDLTSTELLRGMVSVDGGECHLLEFMNKVLVDQRVPQGWNAPLIILLPKTSCPLHPKELRPIALGSSASKLFARMIVNRVLEQLDHVSPAQCAGRGRQATDVIFTLHRLFQLEQEWKQGLCAVKLDISKAFDTVDRSKLIGHLQSRIGDTFELRAFRALLMNTQATLQSAWGSSEVKLESGIKQGAIESPLLFSFLMDVALMEASEKHSWHTRPKVFPDLLQEELLYMDDGVLWGCDCEQVARRLREFSEILAGYGLTVLMNKVVTNTALWCIAALPPEPLGLRMVNSFQFVLMGWLLKLGKRKGEAWIDFRRRTVRSARAALWYSKVPRWSTQWLKKWWNYSGHRARSLLRSSPPVSAFLESFRTLEWWNNEKGKKDGVRHPGRFFPRLMAMEQKMDDICSGPWRRFAHCRKGWGVLCEARLRLATSSRGDEGYLAFSNGVAADLAAATTSLTATTIPENLLEDVNAWVLYTEESMLIEFLEGHFPACMRQLWDHVSHGGLFADHIPVNDMMVLEGVYNFNLIREWNPVLSSLLPVGSKRTGGENRWLQLVEQWLWDTRDELDQLLLARWDGPSLLRGLLARASLRHSEPYMLIVNDLVQRLSMDLCIGEGPSTPLSHAAWAVNTETKLFALFVQHGGSDGSLGVNRGASTSACSSNDALAEPEGLQTLEATPTDARPGTLEEQDEFDDSVVETVTNDIPAISLLVDQSSLVILRLVTRGSSGSGGSTALPASRGTAPTSSGSSGDGCLSLPDAVQLWLLWLGITDENNESPPGGLLPTFVEEVVCQSFLSFGVKDRLTLALGFTRLVQSLLSSVGHLIEEACSREHRDSERRETPADTSQAADDAESDETMSMQTTDLQWYKLLRELQVAFEQQTKAAMKQNIRWIRRLLHQRCVDVTSGQLLGLLRGRAGELVALLAGAEADAGDVDSPDTVWCTTWCSEWFRRMMPYLPLVQGSLAHLGRGPLNHDPLPALHRPDIPDELLHSESNGSEHAKPGDAPKGPPRPQPVSQPMVVQSPSVPSRHSPPSPTESQLDAIASQVEADAVAAEQEHEDALETKYYEHLIQEHESAAMQDWDDWAMFDSLNRPQPTRKRVLRVMLQGEEDGPPAEVVVPLLHARPVELRLKMSVESREVPAPLEDASQRDGDVARGSSWNIVSALAPDRLQQLYLQWRAGMISAQQVVQEHGPAILDALHAEHLIYMSGEAFHAATTRDQRELPDTALDEAEDAS</sequence>
<keyword evidence="5" id="KW-1185">Reference proteome</keyword>
<feature type="region of interest" description="Disordered" evidence="2">
    <location>
        <begin position="1543"/>
        <end position="1606"/>
    </location>
</feature>
<feature type="compositionally biased region" description="Basic and acidic residues" evidence="2">
    <location>
        <begin position="1396"/>
        <end position="1408"/>
    </location>
</feature>
<comment type="caution">
    <text evidence="4">The sequence shown here is derived from an EMBL/GenBank/DDBJ whole genome shotgun (WGS) entry which is preliminary data.</text>
</comment>
<dbReference type="CDD" id="cd01650">
    <property type="entry name" value="RT_nLTR_like"/>
    <property type="match status" value="1"/>
</dbReference>
<dbReference type="Proteomes" id="UP000601435">
    <property type="component" value="Unassembled WGS sequence"/>
</dbReference>
<dbReference type="PROSITE" id="PS50878">
    <property type="entry name" value="RT_POL"/>
    <property type="match status" value="1"/>
</dbReference>
<feature type="domain" description="Reverse transcriptase" evidence="3">
    <location>
        <begin position="599"/>
        <end position="869"/>
    </location>
</feature>
<feature type="coiled-coil region" evidence="1">
    <location>
        <begin position="53"/>
        <end position="85"/>
    </location>
</feature>
<evidence type="ECO:0000313" key="4">
    <source>
        <dbReference type="EMBL" id="CAE7920888.1"/>
    </source>
</evidence>
<organism evidence="4 5">
    <name type="scientific">Symbiodinium necroappetens</name>
    <dbReference type="NCBI Taxonomy" id="1628268"/>
    <lineage>
        <taxon>Eukaryota</taxon>
        <taxon>Sar</taxon>
        <taxon>Alveolata</taxon>
        <taxon>Dinophyceae</taxon>
        <taxon>Suessiales</taxon>
        <taxon>Symbiodiniaceae</taxon>
        <taxon>Symbiodinium</taxon>
    </lineage>
</organism>
<feature type="non-terminal residue" evidence="4">
    <location>
        <position position="1802"/>
    </location>
</feature>
<accession>A0A813BQ80</accession>
<keyword evidence="1" id="KW-0175">Coiled coil</keyword>
<evidence type="ECO:0000259" key="3">
    <source>
        <dbReference type="PROSITE" id="PS50878"/>
    </source>
</evidence>
<proteinExistence type="predicted"/>
<dbReference type="PANTHER" id="PTHR19446">
    <property type="entry name" value="REVERSE TRANSCRIPTASES"/>
    <property type="match status" value="1"/>
</dbReference>
<feature type="region of interest" description="Disordered" evidence="2">
    <location>
        <begin position="1225"/>
        <end position="1259"/>
    </location>
</feature>
<dbReference type="InterPro" id="IPR000477">
    <property type="entry name" value="RT_dom"/>
</dbReference>
<protein>
    <recommendedName>
        <fullName evidence="3">Reverse transcriptase domain-containing protein</fullName>
    </recommendedName>
</protein>
<feature type="region of interest" description="Disordered" evidence="2">
    <location>
        <begin position="1293"/>
        <end position="1318"/>
    </location>
</feature>
<evidence type="ECO:0000256" key="1">
    <source>
        <dbReference type="SAM" id="Coils"/>
    </source>
</evidence>
<dbReference type="InterPro" id="IPR043502">
    <property type="entry name" value="DNA/RNA_pol_sf"/>
</dbReference>
<feature type="compositionally biased region" description="Basic and acidic residues" evidence="2">
    <location>
        <begin position="1547"/>
        <end position="1570"/>
    </location>
</feature>
<feature type="compositionally biased region" description="Low complexity" evidence="2">
    <location>
        <begin position="1582"/>
        <end position="1595"/>
    </location>
</feature>
<feature type="region of interest" description="Disordered" evidence="2">
    <location>
        <begin position="1"/>
        <end position="47"/>
    </location>
</feature>
<dbReference type="SUPFAM" id="SSF56219">
    <property type="entry name" value="DNase I-like"/>
    <property type="match status" value="1"/>
</dbReference>
<feature type="region of interest" description="Disordered" evidence="2">
    <location>
        <begin position="1396"/>
        <end position="1425"/>
    </location>
</feature>
<dbReference type="InterPro" id="IPR036691">
    <property type="entry name" value="Endo/exonu/phosph_ase_sf"/>
</dbReference>
<dbReference type="OrthoDB" id="407509at2759"/>
<reference evidence="4" key="1">
    <citation type="submission" date="2021-02" db="EMBL/GenBank/DDBJ databases">
        <authorList>
            <person name="Dougan E. K."/>
            <person name="Rhodes N."/>
            <person name="Thang M."/>
            <person name="Chan C."/>
        </authorList>
    </citation>
    <scope>NUCLEOTIDE SEQUENCE</scope>
</reference>
<dbReference type="EMBL" id="CAJNJA010077652">
    <property type="protein sequence ID" value="CAE7920888.1"/>
    <property type="molecule type" value="Genomic_DNA"/>
</dbReference>
<dbReference type="Pfam" id="PF00078">
    <property type="entry name" value="RVT_1"/>
    <property type="match status" value="1"/>
</dbReference>
<gene>
    <name evidence="4" type="ORF">SNEC2469_LOCUS31710</name>
</gene>